<feature type="region of interest" description="Disordered" evidence="5">
    <location>
        <begin position="128"/>
        <end position="174"/>
    </location>
</feature>
<accession>S9PVY3</accession>
<dbReference type="VEuPathDB" id="FungiDB:SOCG_01029"/>
<dbReference type="HOGENOM" id="CLU_309526_0_0_1"/>
<evidence type="ECO:0000256" key="1">
    <source>
        <dbReference type="ARBA" id="ARBA00022468"/>
    </source>
</evidence>
<feature type="compositionally biased region" description="Low complexity" evidence="5">
    <location>
        <begin position="414"/>
        <end position="426"/>
    </location>
</feature>
<keyword evidence="1" id="KW-0343">GTPase activation</keyword>
<dbReference type="Gene3D" id="3.30.60.20">
    <property type="match status" value="1"/>
</dbReference>
<dbReference type="Gene3D" id="1.10.555.10">
    <property type="entry name" value="Rho GTPase activation protein"/>
    <property type="match status" value="1"/>
</dbReference>
<dbReference type="GO" id="GO:0046872">
    <property type="term" value="F:metal ion binding"/>
    <property type="evidence" value="ECO:0007669"/>
    <property type="project" value="UniProtKB-KW"/>
</dbReference>
<dbReference type="GO" id="GO:0031267">
    <property type="term" value="F:small GTPase binding"/>
    <property type="evidence" value="ECO:0007669"/>
    <property type="project" value="EnsemblFungi"/>
</dbReference>
<protein>
    <submittedName>
        <fullName evidence="9">Rho-type GTPase activating protein Rga3</fullName>
    </submittedName>
</protein>
<dbReference type="InterPro" id="IPR051854">
    <property type="entry name" value="Rho-type_GAP"/>
</dbReference>
<evidence type="ECO:0000259" key="7">
    <source>
        <dbReference type="PROSITE" id="PS50081"/>
    </source>
</evidence>
<dbReference type="PANTHER" id="PTHR46075:SF2">
    <property type="entry name" value="RHO GTPASE ACTIVATING PROTEIN AT 5A, ISOFORM A"/>
    <property type="match status" value="1"/>
</dbReference>
<feature type="region of interest" description="Disordered" evidence="5">
    <location>
        <begin position="321"/>
        <end position="426"/>
    </location>
</feature>
<keyword evidence="3 4" id="KW-0862">Zinc</keyword>
<dbReference type="EMBL" id="KE503207">
    <property type="protein sequence ID" value="EPX73276.1"/>
    <property type="molecule type" value="Genomic_DNA"/>
</dbReference>
<feature type="compositionally biased region" description="Polar residues" evidence="5">
    <location>
        <begin position="606"/>
        <end position="621"/>
    </location>
</feature>
<dbReference type="InterPro" id="IPR002219">
    <property type="entry name" value="PKC_DAG/PE"/>
</dbReference>
<feature type="domain" description="Rho-GAP" evidence="8">
    <location>
        <begin position="760"/>
        <end position="946"/>
    </location>
</feature>
<name>S9PVY3_SCHOY</name>
<evidence type="ECO:0000256" key="3">
    <source>
        <dbReference type="ARBA" id="ARBA00022833"/>
    </source>
</evidence>
<feature type="compositionally biased region" description="Polar residues" evidence="5">
    <location>
        <begin position="242"/>
        <end position="263"/>
    </location>
</feature>
<feature type="compositionally biased region" description="Low complexity" evidence="5">
    <location>
        <begin position="732"/>
        <end position="746"/>
    </location>
</feature>
<dbReference type="OrthoDB" id="79452at2759"/>
<dbReference type="CDD" id="cd00159">
    <property type="entry name" value="RhoGAP"/>
    <property type="match status" value="1"/>
</dbReference>
<dbReference type="SMART" id="SM00324">
    <property type="entry name" value="RhoGAP"/>
    <property type="match status" value="1"/>
</dbReference>
<evidence type="ECO:0000259" key="8">
    <source>
        <dbReference type="PROSITE" id="PS50238"/>
    </source>
</evidence>
<dbReference type="InterPro" id="IPR046349">
    <property type="entry name" value="C1-like_sf"/>
</dbReference>
<dbReference type="eggNOG" id="KOG1453">
    <property type="taxonomic scope" value="Eukaryota"/>
</dbReference>
<evidence type="ECO:0000313" key="9">
    <source>
        <dbReference type="EMBL" id="EPX73276.1"/>
    </source>
</evidence>
<evidence type="ECO:0000256" key="2">
    <source>
        <dbReference type="ARBA" id="ARBA00022723"/>
    </source>
</evidence>
<feature type="compositionally biased region" description="Low complexity" evidence="5">
    <location>
        <begin position="386"/>
        <end position="398"/>
    </location>
</feature>
<evidence type="ECO:0000256" key="4">
    <source>
        <dbReference type="PROSITE-ProRule" id="PRU00125"/>
    </source>
</evidence>
<evidence type="ECO:0000256" key="5">
    <source>
        <dbReference type="SAM" id="MobiDB-lite"/>
    </source>
</evidence>
<sequence length="952" mass="106226">MGFRKNFPLGKSGNYCTRCEREFQRKETPISFGGRLWHNGCFTCAKCLNNLEQSNQLLIQTSDGKPVCSDCSHTCTVCQKAIQDYALMNGFDSYHRDCFRCSNCRKVFNNSEFVKDGRTVYCSDCSSQNSSFMSPPMENAPLRTLRTTKSPSHEKASSQDSSHSSNPEIASPKSKFYASENRSNERVLHANGETTLQINQTIPTESAFQSVDSLFSPEKNKSSTSFNSFGSPKKDNVHLNAPSPSSSPLHRTSAYTNDRTLTPNIPLDRKAPSPFKTISSSNKKTSTDDFLNDFGFAPHQKQHFFTAHLNRSQSNQNIHSLSEINSNPHQPSFLSPHNQYSVSRAVSPKSQVHRKSSSQPSNIYGLPHFVSSPETISSGNGERGNSHGSLHVHSGSSLPTLVSPSNPPFETKVSESNSNTPSSDSSSFFESYKIDMEALKLQINKLTHLTESISSRSIASGSESSLNLTEKKDALRTQKLEVCEKFFSFADVADDPILKDPLHQSLVAAANAYMKMLRDNFSQELSNLLERRNELLQDYSNAQKLLSESLEASVHLNAKNLELADLNNSLAKQIQQKRELPQGAPQASSGPNNLFLDTKSLKPHSSDSGISNPDSYQPSTSPLQASFNKLELRGLKLLNSGKASNRKSHFKSFHAKSKSADPVIVNETPVCQHVFQVNAIFKPSRCFICSETIWGSEVRCMKCSVACHSRCVKKLYSGNEELKFFSDEETDNNNNNSNANVPEMPSRLPPPEPSPLMFGRPLEVQAKIDKQSVPKVVQICAECVDAHGLHIEGIYRISGSASQVRAFIDMFEQNSIQVERLASDITACTSVLKTYLHKLPIPIIPDEQYRKLLKAEELDDGFAKEEMFRMVLQELPVEHISIFNYLLQHLLRVADNADKNLMTRKNLATVFAPTLMRETDMHLNLKNVNKRSAILQYILESYETLFTDTYVA</sequence>
<dbReference type="InterPro" id="IPR001781">
    <property type="entry name" value="Znf_LIM"/>
</dbReference>
<dbReference type="CDD" id="cd00029">
    <property type="entry name" value="C1"/>
    <property type="match status" value="1"/>
</dbReference>
<proteinExistence type="predicted"/>
<dbReference type="GO" id="GO:0032153">
    <property type="term" value="C:cell division site"/>
    <property type="evidence" value="ECO:0007669"/>
    <property type="project" value="EnsemblFungi"/>
</dbReference>
<dbReference type="GeneID" id="25030013"/>
<dbReference type="SMART" id="SM00132">
    <property type="entry name" value="LIM"/>
    <property type="match status" value="2"/>
</dbReference>
<dbReference type="AlphaFoldDB" id="S9PVY3"/>
<evidence type="ECO:0000313" key="10">
    <source>
        <dbReference type="Proteomes" id="UP000016088"/>
    </source>
</evidence>
<keyword evidence="4" id="KW-0440">LIM domain</keyword>
<dbReference type="Proteomes" id="UP000016088">
    <property type="component" value="Unassembled WGS sequence"/>
</dbReference>
<keyword evidence="2 4" id="KW-0479">Metal-binding</keyword>
<organism evidence="9 10">
    <name type="scientific">Schizosaccharomyces octosporus (strain yFS286)</name>
    <name type="common">Fission yeast</name>
    <name type="synonym">Octosporomyces octosporus</name>
    <dbReference type="NCBI Taxonomy" id="483514"/>
    <lineage>
        <taxon>Eukaryota</taxon>
        <taxon>Fungi</taxon>
        <taxon>Dikarya</taxon>
        <taxon>Ascomycota</taxon>
        <taxon>Taphrinomycotina</taxon>
        <taxon>Schizosaccharomycetes</taxon>
        <taxon>Schizosaccharomycetales</taxon>
        <taxon>Schizosaccharomycetaceae</taxon>
        <taxon>Schizosaccharomyces</taxon>
    </lineage>
</organism>
<dbReference type="RefSeq" id="XP_013018903.1">
    <property type="nucleotide sequence ID" value="XM_013163449.1"/>
</dbReference>
<feature type="domain" description="LIM zinc-binding" evidence="6">
    <location>
        <begin position="14"/>
        <end position="78"/>
    </location>
</feature>
<dbReference type="InterPro" id="IPR000198">
    <property type="entry name" value="RhoGAP_dom"/>
</dbReference>
<feature type="domain" description="Phorbol-ester/DAG-type" evidence="7">
    <location>
        <begin position="672"/>
        <end position="719"/>
    </location>
</feature>
<dbReference type="Gene3D" id="2.10.110.10">
    <property type="entry name" value="Cysteine Rich Protein"/>
    <property type="match status" value="2"/>
</dbReference>
<reference evidence="9 10" key="1">
    <citation type="journal article" date="2011" name="Science">
        <title>Comparative functional genomics of the fission yeasts.</title>
        <authorList>
            <person name="Rhind N."/>
            <person name="Chen Z."/>
            <person name="Yassour M."/>
            <person name="Thompson D.A."/>
            <person name="Haas B.J."/>
            <person name="Habib N."/>
            <person name="Wapinski I."/>
            <person name="Roy S."/>
            <person name="Lin M.F."/>
            <person name="Heiman D.I."/>
            <person name="Young S.K."/>
            <person name="Furuya K."/>
            <person name="Guo Y."/>
            <person name="Pidoux A."/>
            <person name="Chen H.M."/>
            <person name="Robbertse B."/>
            <person name="Goldberg J.M."/>
            <person name="Aoki K."/>
            <person name="Bayne E.H."/>
            <person name="Berlin A.M."/>
            <person name="Desjardins C.A."/>
            <person name="Dobbs E."/>
            <person name="Dukaj L."/>
            <person name="Fan L."/>
            <person name="FitzGerald M.G."/>
            <person name="French C."/>
            <person name="Gujja S."/>
            <person name="Hansen K."/>
            <person name="Keifenheim D."/>
            <person name="Levin J.Z."/>
            <person name="Mosher R.A."/>
            <person name="Mueller C.A."/>
            <person name="Pfiffner J."/>
            <person name="Priest M."/>
            <person name="Russ C."/>
            <person name="Smialowska A."/>
            <person name="Swoboda P."/>
            <person name="Sykes S.M."/>
            <person name="Vaughn M."/>
            <person name="Vengrova S."/>
            <person name="Yoder R."/>
            <person name="Zeng Q."/>
            <person name="Allshire R."/>
            <person name="Baulcombe D."/>
            <person name="Birren B.W."/>
            <person name="Brown W."/>
            <person name="Ekwall K."/>
            <person name="Kellis M."/>
            <person name="Leatherwood J."/>
            <person name="Levin H."/>
            <person name="Margalit H."/>
            <person name="Martienssen R."/>
            <person name="Nieduszynski C.A."/>
            <person name="Spatafora J.W."/>
            <person name="Friedman N."/>
            <person name="Dalgaard J.Z."/>
            <person name="Baumann P."/>
            <person name="Niki H."/>
            <person name="Regev A."/>
            <person name="Nusbaum C."/>
        </authorList>
    </citation>
    <scope>NUCLEOTIDE SEQUENCE [LARGE SCALE GENOMIC DNA]</scope>
    <source>
        <strain evidence="10">yFS286</strain>
    </source>
</reference>
<dbReference type="OMA" id="GFERSPQ"/>
<dbReference type="PROSITE" id="PS50081">
    <property type="entry name" value="ZF_DAG_PE_2"/>
    <property type="match status" value="1"/>
</dbReference>
<keyword evidence="10" id="KW-1185">Reference proteome</keyword>
<dbReference type="Pfam" id="PF00620">
    <property type="entry name" value="RhoGAP"/>
    <property type="match status" value="1"/>
</dbReference>
<feature type="region of interest" description="Disordered" evidence="5">
    <location>
        <begin position="217"/>
        <end position="284"/>
    </location>
</feature>
<gene>
    <name evidence="9" type="ORF">SOCG_01029</name>
</gene>
<dbReference type="GO" id="GO:0035838">
    <property type="term" value="C:growing cell tip"/>
    <property type="evidence" value="ECO:0007669"/>
    <property type="project" value="EnsemblFungi"/>
</dbReference>
<dbReference type="Pfam" id="PF00412">
    <property type="entry name" value="LIM"/>
    <property type="match status" value="2"/>
</dbReference>
<dbReference type="InterPro" id="IPR008936">
    <property type="entry name" value="Rho_GTPase_activation_prot"/>
</dbReference>
<dbReference type="PROSITE" id="PS50238">
    <property type="entry name" value="RHOGAP"/>
    <property type="match status" value="1"/>
</dbReference>
<dbReference type="eggNOG" id="KOG1704">
    <property type="taxonomic scope" value="Eukaryota"/>
</dbReference>
<feature type="compositionally biased region" description="Polar residues" evidence="5">
    <location>
        <begin position="321"/>
        <end position="350"/>
    </location>
</feature>
<dbReference type="GO" id="GO:0005096">
    <property type="term" value="F:GTPase activator activity"/>
    <property type="evidence" value="ECO:0007669"/>
    <property type="project" value="UniProtKB-KW"/>
</dbReference>
<dbReference type="PROSITE" id="PS50023">
    <property type="entry name" value="LIM_DOMAIN_2"/>
    <property type="match status" value="1"/>
</dbReference>
<dbReference type="GO" id="GO:0090726">
    <property type="term" value="C:cortical dynamic polarity patch"/>
    <property type="evidence" value="ECO:0007669"/>
    <property type="project" value="EnsemblFungi"/>
</dbReference>
<dbReference type="PANTHER" id="PTHR46075">
    <property type="entry name" value="CHIMERIN FAMILY MEMBER"/>
    <property type="match status" value="1"/>
</dbReference>
<dbReference type="SUPFAM" id="SSF57889">
    <property type="entry name" value="Cysteine-rich domain"/>
    <property type="match status" value="1"/>
</dbReference>
<dbReference type="GO" id="GO:0007165">
    <property type="term" value="P:signal transduction"/>
    <property type="evidence" value="ECO:0007669"/>
    <property type="project" value="InterPro"/>
</dbReference>
<dbReference type="PROSITE" id="PS00478">
    <property type="entry name" value="LIM_DOMAIN_1"/>
    <property type="match status" value="2"/>
</dbReference>
<feature type="region of interest" description="Disordered" evidence="5">
    <location>
        <begin position="727"/>
        <end position="755"/>
    </location>
</feature>
<evidence type="ECO:0000259" key="6">
    <source>
        <dbReference type="PROSITE" id="PS50023"/>
    </source>
</evidence>
<dbReference type="SUPFAM" id="SSF48350">
    <property type="entry name" value="GTPase activation domain, GAP"/>
    <property type="match status" value="1"/>
</dbReference>
<feature type="compositionally biased region" description="Polar residues" evidence="5">
    <location>
        <begin position="158"/>
        <end position="168"/>
    </location>
</feature>
<dbReference type="CDD" id="cd08368">
    <property type="entry name" value="LIM"/>
    <property type="match status" value="1"/>
</dbReference>
<feature type="region of interest" description="Disordered" evidence="5">
    <location>
        <begin position="574"/>
        <end position="621"/>
    </location>
</feature>